<evidence type="ECO:0000313" key="2">
    <source>
        <dbReference type="Proteomes" id="UP001239019"/>
    </source>
</evidence>
<keyword evidence="2" id="KW-1185">Reference proteome</keyword>
<sequence length="440" mass="48958">MRSTDSQARAHPLRNLTCSLGLALALGLPIQALGNAFTALDARSLSLGGSGVASTRPYNAPFFNPARLAGNPQVEGRRDELTFLRPYVGVRLIDRDGFLDALDQYQENDNSSRLDTALDELEQSLRDLDPNREDFLAVTTAGNALLDDYQNLSDKPLRLVGSGGMNVGYPSERWGFGAHQRINGAIGMEIRVSESDIAAVREVLDFIDFLVELVDADELPDDVDLPVLPDDFQSEFALQGMLVEETGLSLAAQIPGMRRTSVGVTLKQLRVETLDWRTEVDDAESDNFDREQQSLTYTDSNIDIGLTHELDEHWTAGLMVRNAIARDYLTVLGNEVRLRPVARVGLAWQNEQWTVAWDMDLNETEAVGFDPRKQFIAMGAEYRPWRWLALRGGYRHERVLEEGELSLGFGLAMRHAHFDLGVSTDGRDSMAAALQFGVRF</sequence>
<accession>A0ABU0W9L0</accession>
<dbReference type="Pfam" id="PF13729">
    <property type="entry name" value="TraF_2"/>
    <property type="match status" value="1"/>
</dbReference>
<gene>
    <name evidence="1" type="primary">traF</name>
    <name evidence="1" type="ORF">RBH19_09545</name>
</gene>
<dbReference type="RefSeq" id="WP_306728620.1">
    <property type="nucleotide sequence ID" value="NZ_JAVDDT010000006.1"/>
</dbReference>
<dbReference type="Gene3D" id="2.40.160.60">
    <property type="entry name" value="Outer membrane protein transport protein (OMPP1/FadL/TodX)"/>
    <property type="match status" value="1"/>
</dbReference>
<comment type="caution">
    <text evidence="1">The sequence shown here is derived from an EMBL/GenBank/DDBJ whole genome shotgun (WGS) entry which is preliminary data.</text>
</comment>
<proteinExistence type="predicted"/>
<evidence type="ECO:0000313" key="1">
    <source>
        <dbReference type="EMBL" id="MDQ2070120.1"/>
    </source>
</evidence>
<organism evidence="1 2">
    <name type="scientific">Natronospira bacteriovora</name>
    <dbReference type="NCBI Taxonomy" id="3069753"/>
    <lineage>
        <taxon>Bacteria</taxon>
        <taxon>Pseudomonadati</taxon>
        <taxon>Pseudomonadota</taxon>
        <taxon>Gammaproteobacteria</taxon>
        <taxon>Natronospirales</taxon>
        <taxon>Natronospiraceae</taxon>
        <taxon>Natronospira</taxon>
    </lineage>
</organism>
<protein>
    <submittedName>
        <fullName evidence="1">Conjugal transfer protein TraF</fullName>
    </submittedName>
</protein>
<reference evidence="1 2" key="1">
    <citation type="submission" date="2023-08" db="EMBL/GenBank/DDBJ databases">
        <title>Whole-genome sequencing of halo(alkali)philic microorganisms from hypersaline lakes.</title>
        <authorList>
            <person name="Sorokin D.Y."/>
            <person name="Abbas B."/>
            <person name="Merkel A.Y."/>
        </authorList>
    </citation>
    <scope>NUCLEOTIDE SEQUENCE [LARGE SCALE GENOMIC DNA]</scope>
    <source>
        <strain evidence="1 2">AB-CW4</strain>
    </source>
</reference>
<name>A0ABU0W9L0_9GAMM</name>
<dbReference type="EMBL" id="JAVDDT010000006">
    <property type="protein sequence ID" value="MDQ2070120.1"/>
    <property type="molecule type" value="Genomic_DNA"/>
</dbReference>
<dbReference type="InterPro" id="IPR032811">
    <property type="entry name" value="Put_conjugal_transfer"/>
</dbReference>
<dbReference type="Proteomes" id="UP001239019">
    <property type="component" value="Unassembled WGS sequence"/>
</dbReference>